<keyword evidence="1" id="KW-0812">Transmembrane</keyword>
<proteinExistence type="predicted"/>
<evidence type="ECO:0000313" key="3">
    <source>
        <dbReference type="Proteomes" id="UP001300383"/>
    </source>
</evidence>
<reference evidence="2 3" key="1">
    <citation type="submission" date="2023-05" db="EMBL/GenBank/DDBJ databases">
        <title>[ruminococcus] sp. nov., isolated from a pig farm feces dump.</title>
        <authorList>
            <person name="Chang Y.-H."/>
        </authorList>
    </citation>
    <scope>NUCLEOTIDE SEQUENCE [LARGE SCALE GENOMIC DNA]</scope>
    <source>
        <strain evidence="2 3">YH-rum2234</strain>
    </source>
</reference>
<organism evidence="2 3">
    <name type="scientific">Fusibacillus kribbianus</name>
    <dbReference type="NCBI Taxonomy" id="3044208"/>
    <lineage>
        <taxon>Bacteria</taxon>
        <taxon>Bacillati</taxon>
        <taxon>Bacillota</taxon>
        <taxon>Clostridia</taxon>
        <taxon>Lachnospirales</taxon>
        <taxon>Lachnospiraceae</taxon>
        <taxon>Fusibacillus</taxon>
    </lineage>
</organism>
<comment type="caution">
    <text evidence="2">The sequence shown here is derived from an EMBL/GenBank/DDBJ whole genome shotgun (WGS) entry which is preliminary data.</text>
</comment>
<name>A0AAP4B7S9_9FIRM</name>
<accession>A0AAP4B7S9</accession>
<dbReference type="AlphaFoldDB" id="A0AAP4B7S9"/>
<evidence type="ECO:0000256" key="1">
    <source>
        <dbReference type="SAM" id="Phobius"/>
    </source>
</evidence>
<dbReference type="EMBL" id="JASGBQ010000003">
    <property type="protein sequence ID" value="MDI9241486.1"/>
    <property type="molecule type" value="Genomic_DNA"/>
</dbReference>
<keyword evidence="3" id="KW-1185">Reference proteome</keyword>
<protein>
    <submittedName>
        <fullName evidence="2">Uncharacterized protein</fullName>
    </submittedName>
</protein>
<keyword evidence="1" id="KW-1133">Transmembrane helix</keyword>
<evidence type="ECO:0000313" key="2">
    <source>
        <dbReference type="EMBL" id="MDI9241486.1"/>
    </source>
</evidence>
<feature type="transmembrane region" description="Helical" evidence="1">
    <location>
        <begin position="7"/>
        <end position="28"/>
    </location>
</feature>
<feature type="transmembrane region" description="Helical" evidence="1">
    <location>
        <begin position="40"/>
        <end position="58"/>
    </location>
</feature>
<sequence>MKKIKQIACIIGAVLLAGIYLLALIFSITDHSQAKSWLSAAIYATIAVPVLLYAFLLITKALDRKHHDEDPS</sequence>
<keyword evidence="1" id="KW-0472">Membrane</keyword>
<gene>
    <name evidence="2" type="ORF">QJ036_03210</name>
</gene>
<dbReference type="Proteomes" id="UP001300383">
    <property type="component" value="Unassembled WGS sequence"/>
</dbReference>
<dbReference type="RefSeq" id="WP_283229996.1">
    <property type="nucleotide sequence ID" value="NZ_JASGBQ010000003.1"/>
</dbReference>